<dbReference type="InterPro" id="IPR050809">
    <property type="entry name" value="UgpAE/MalFG_permease"/>
</dbReference>
<feature type="domain" description="ABC transmembrane type-1" evidence="8">
    <location>
        <begin position="72"/>
        <end position="286"/>
    </location>
</feature>
<keyword evidence="4 7" id="KW-0812">Transmembrane</keyword>
<feature type="transmembrane region" description="Helical" evidence="7">
    <location>
        <begin position="12"/>
        <end position="30"/>
    </location>
</feature>
<dbReference type="GO" id="GO:0055085">
    <property type="term" value="P:transmembrane transport"/>
    <property type="evidence" value="ECO:0007669"/>
    <property type="project" value="InterPro"/>
</dbReference>
<evidence type="ECO:0000313" key="10">
    <source>
        <dbReference type="Proteomes" id="UP000256977"/>
    </source>
</evidence>
<dbReference type="Proteomes" id="UP000256977">
    <property type="component" value="Unassembled WGS sequence"/>
</dbReference>
<dbReference type="Gene3D" id="1.10.3720.10">
    <property type="entry name" value="MetI-like"/>
    <property type="match status" value="1"/>
</dbReference>
<dbReference type="InterPro" id="IPR000515">
    <property type="entry name" value="MetI-like"/>
</dbReference>
<evidence type="ECO:0000256" key="2">
    <source>
        <dbReference type="ARBA" id="ARBA00022448"/>
    </source>
</evidence>
<dbReference type="InterPro" id="IPR035906">
    <property type="entry name" value="MetI-like_sf"/>
</dbReference>
<dbReference type="PROSITE" id="PS50928">
    <property type="entry name" value="ABC_TM1"/>
    <property type="match status" value="1"/>
</dbReference>
<evidence type="ECO:0000313" key="9">
    <source>
        <dbReference type="EMBL" id="RED75216.1"/>
    </source>
</evidence>
<comment type="subcellular location">
    <subcellularLocation>
        <location evidence="1 7">Cell membrane</location>
        <topology evidence="1 7">Multi-pass membrane protein</topology>
    </subcellularLocation>
</comment>
<evidence type="ECO:0000256" key="4">
    <source>
        <dbReference type="ARBA" id="ARBA00022692"/>
    </source>
</evidence>
<name>A0A3D9JP31_9BACL</name>
<evidence type="ECO:0000256" key="6">
    <source>
        <dbReference type="ARBA" id="ARBA00023136"/>
    </source>
</evidence>
<evidence type="ECO:0000256" key="1">
    <source>
        <dbReference type="ARBA" id="ARBA00004651"/>
    </source>
</evidence>
<evidence type="ECO:0000256" key="7">
    <source>
        <dbReference type="RuleBase" id="RU363032"/>
    </source>
</evidence>
<sequence>MATIKLIRKYRILYLMLLSALASYAVFQYAPMYGVIVAFKDFWITKGITGSPWVGFKHFEMFLTDDKFWEVFRNTVIISLQRLVFAFPAPIILALLLNEVRMEKIKRTIQTIIYLPHFFSWVILSGILFSLLSDGGLVNLLIERMGGEKIYVLMDSNYFRPLLVLSTIWKEAGWGTIIYLAALASISPEMYEAAIVDGANRWKQMIYITLPSLVPTISILFILAVGGLMDGGFDQVFNLYNPTVYDVGDIIQTYVYRIGLAGGQISEGAALGLFLSLINFVLLFSVHKIMKRLTGSGLF</sequence>
<evidence type="ECO:0000256" key="3">
    <source>
        <dbReference type="ARBA" id="ARBA00022475"/>
    </source>
</evidence>
<reference evidence="9 10" key="1">
    <citation type="submission" date="2018-07" db="EMBL/GenBank/DDBJ databases">
        <title>Genomic Encyclopedia of Type Strains, Phase III (KMG-III): the genomes of soil and plant-associated and newly described type strains.</title>
        <authorList>
            <person name="Whitman W."/>
        </authorList>
    </citation>
    <scope>NUCLEOTIDE SEQUENCE [LARGE SCALE GENOMIC DNA]</scope>
    <source>
        <strain evidence="9 10">CECT 7287</strain>
    </source>
</reference>
<dbReference type="EMBL" id="QRDZ01000016">
    <property type="protein sequence ID" value="RED75216.1"/>
    <property type="molecule type" value="Genomic_DNA"/>
</dbReference>
<comment type="similarity">
    <text evidence="7">Belongs to the binding-protein-dependent transport system permease family.</text>
</comment>
<proteinExistence type="inferred from homology"/>
<keyword evidence="3" id="KW-1003">Cell membrane</keyword>
<keyword evidence="5 7" id="KW-1133">Transmembrane helix</keyword>
<feature type="transmembrane region" description="Helical" evidence="7">
    <location>
        <begin position="162"/>
        <end position="184"/>
    </location>
</feature>
<evidence type="ECO:0000256" key="5">
    <source>
        <dbReference type="ARBA" id="ARBA00022989"/>
    </source>
</evidence>
<accession>A0A3D9JP31</accession>
<gene>
    <name evidence="9" type="ORF">DFP98_11618</name>
</gene>
<keyword evidence="6 7" id="KW-0472">Membrane</keyword>
<dbReference type="PANTHER" id="PTHR43227">
    <property type="entry name" value="BLL4140 PROTEIN"/>
    <property type="match status" value="1"/>
</dbReference>
<dbReference type="Pfam" id="PF00528">
    <property type="entry name" value="BPD_transp_1"/>
    <property type="match status" value="1"/>
</dbReference>
<dbReference type="CDD" id="cd06261">
    <property type="entry name" value="TM_PBP2"/>
    <property type="match status" value="1"/>
</dbReference>
<dbReference type="PANTHER" id="PTHR43227:SF11">
    <property type="entry name" value="BLL4140 PROTEIN"/>
    <property type="match status" value="1"/>
</dbReference>
<feature type="transmembrane region" description="Helical" evidence="7">
    <location>
        <begin position="76"/>
        <end position="97"/>
    </location>
</feature>
<evidence type="ECO:0000259" key="8">
    <source>
        <dbReference type="PROSITE" id="PS50928"/>
    </source>
</evidence>
<feature type="transmembrane region" description="Helical" evidence="7">
    <location>
        <begin position="268"/>
        <end position="286"/>
    </location>
</feature>
<dbReference type="AlphaFoldDB" id="A0A3D9JP31"/>
<protein>
    <submittedName>
        <fullName evidence="9">Putative aldouronate transport system permease protein</fullName>
    </submittedName>
</protein>
<keyword evidence="10" id="KW-1185">Reference proteome</keyword>
<dbReference type="SUPFAM" id="SSF161098">
    <property type="entry name" value="MetI-like"/>
    <property type="match status" value="1"/>
</dbReference>
<feature type="transmembrane region" description="Helical" evidence="7">
    <location>
        <begin position="118"/>
        <end position="142"/>
    </location>
</feature>
<comment type="caution">
    <text evidence="9">The sequence shown here is derived from an EMBL/GenBank/DDBJ whole genome shotgun (WGS) entry which is preliminary data.</text>
</comment>
<organism evidence="9 10">
    <name type="scientific">Cohnella phaseoli</name>
    <dbReference type="NCBI Taxonomy" id="456490"/>
    <lineage>
        <taxon>Bacteria</taxon>
        <taxon>Bacillati</taxon>
        <taxon>Bacillota</taxon>
        <taxon>Bacilli</taxon>
        <taxon>Bacillales</taxon>
        <taxon>Paenibacillaceae</taxon>
        <taxon>Cohnella</taxon>
    </lineage>
</organism>
<dbReference type="RefSeq" id="WP_246016604.1">
    <property type="nucleotide sequence ID" value="NZ_QRDZ01000016.1"/>
</dbReference>
<keyword evidence="2 7" id="KW-0813">Transport</keyword>
<dbReference type="GO" id="GO:0005886">
    <property type="term" value="C:plasma membrane"/>
    <property type="evidence" value="ECO:0007669"/>
    <property type="project" value="UniProtKB-SubCell"/>
</dbReference>
<feature type="transmembrane region" description="Helical" evidence="7">
    <location>
        <begin position="205"/>
        <end position="229"/>
    </location>
</feature>